<sequence length="272" mass="31558">MSETKIVDASEIEEDVEQVEPKDCQKMFRVLLWRFLLSLVFIGACAGAVIYSFVHGEKGTHVHEHHRDASKNFSIFVDQYSKKKGLYIVTYKYPDGSRELPPRKEKFHSIWYQSNTNQTLVHQVTQDITIYAFKTHAYWYDTSNKKKICTFDPNTNYMSYINRLGLTSLERYHSEYVSEICLNVQEETHNGNKVFIYQGNPSEVLLTNVQQTAFLVTAYADSKTGALLAWDTYFTAKNQDEDLIYKTSYEYSSMLSAKPDDSWFITPEECSP</sequence>
<name>A0A8S1EIU6_9PELO</name>
<comment type="caution">
    <text evidence="2">The sequence shown here is derived from an EMBL/GenBank/DDBJ whole genome shotgun (WGS) entry which is preliminary data.</text>
</comment>
<feature type="transmembrane region" description="Helical" evidence="1">
    <location>
        <begin position="31"/>
        <end position="54"/>
    </location>
</feature>
<evidence type="ECO:0000256" key="1">
    <source>
        <dbReference type="SAM" id="Phobius"/>
    </source>
</evidence>
<dbReference type="AlphaFoldDB" id="A0A8S1EIU6"/>
<protein>
    <submittedName>
        <fullName evidence="2">Uncharacterized protein</fullName>
    </submittedName>
</protein>
<evidence type="ECO:0000313" key="2">
    <source>
        <dbReference type="EMBL" id="CAB3400137.1"/>
    </source>
</evidence>
<keyword evidence="1" id="KW-0812">Transmembrane</keyword>
<dbReference type="Proteomes" id="UP000494206">
    <property type="component" value="Unassembled WGS sequence"/>
</dbReference>
<gene>
    <name evidence="2" type="ORF">CBOVIS_LOCUS3139</name>
</gene>
<proteinExistence type="predicted"/>
<dbReference type="EMBL" id="CADEPM010000002">
    <property type="protein sequence ID" value="CAB3400137.1"/>
    <property type="molecule type" value="Genomic_DNA"/>
</dbReference>
<organism evidence="2 3">
    <name type="scientific">Caenorhabditis bovis</name>
    <dbReference type="NCBI Taxonomy" id="2654633"/>
    <lineage>
        <taxon>Eukaryota</taxon>
        <taxon>Metazoa</taxon>
        <taxon>Ecdysozoa</taxon>
        <taxon>Nematoda</taxon>
        <taxon>Chromadorea</taxon>
        <taxon>Rhabditida</taxon>
        <taxon>Rhabditina</taxon>
        <taxon>Rhabditomorpha</taxon>
        <taxon>Rhabditoidea</taxon>
        <taxon>Rhabditidae</taxon>
        <taxon>Peloderinae</taxon>
        <taxon>Caenorhabditis</taxon>
    </lineage>
</organism>
<reference evidence="2 3" key="1">
    <citation type="submission" date="2020-04" db="EMBL/GenBank/DDBJ databases">
        <authorList>
            <person name="Laetsch R D."/>
            <person name="Stevens L."/>
            <person name="Kumar S."/>
            <person name="Blaxter L. M."/>
        </authorList>
    </citation>
    <scope>NUCLEOTIDE SEQUENCE [LARGE SCALE GENOMIC DNA]</scope>
</reference>
<keyword evidence="3" id="KW-1185">Reference proteome</keyword>
<keyword evidence="1" id="KW-1133">Transmembrane helix</keyword>
<accession>A0A8S1EIU6</accession>
<dbReference type="OrthoDB" id="5823005at2759"/>
<evidence type="ECO:0000313" key="3">
    <source>
        <dbReference type="Proteomes" id="UP000494206"/>
    </source>
</evidence>
<keyword evidence="1" id="KW-0472">Membrane</keyword>